<dbReference type="Proteomes" id="UP000186868">
    <property type="component" value="Unassembled WGS sequence"/>
</dbReference>
<evidence type="ECO:0000313" key="2">
    <source>
        <dbReference type="Proteomes" id="UP000186868"/>
    </source>
</evidence>
<organism evidence="1 2">
    <name type="scientific">Hydrococcus rivularis NIES-593</name>
    <dbReference type="NCBI Taxonomy" id="1921803"/>
    <lineage>
        <taxon>Bacteria</taxon>
        <taxon>Bacillati</taxon>
        <taxon>Cyanobacteriota</taxon>
        <taxon>Cyanophyceae</taxon>
        <taxon>Pleurocapsales</taxon>
        <taxon>Hydrococcaceae</taxon>
        <taxon>Hydrococcus</taxon>
    </lineage>
</organism>
<dbReference type="AlphaFoldDB" id="A0A1U7HLG4"/>
<gene>
    <name evidence="1" type="ORF">NIES593_07100</name>
</gene>
<dbReference type="NCBIfam" id="NF045598">
    <property type="entry name" value="asr1405_asl0597"/>
    <property type="match status" value="1"/>
</dbReference>
<name>A0A1U7HLG4_9CYAN</name>
<sequence length="94" mass="11044">MYNPPSSQAFVWEVAKVSRSDRWLVYHRLQELNIPCWCPSNGSLLVEVNNCIDAILLRSTVQQLFAARRELVDWLQRCWEAEEILNSEGYPINY</sequence>
<dbReference type="OrthoDB" id="515027at2"/>
<comment type="caution">
    <text evidence="1">The sequence shown here is derived from an EMBL/GenBank/DDBJ whole genome shotgun (WGS) entry which is preliminary data.</text>
</comment>
<reference evidence="1 2" key="1">
    <citation type="submission" date="2016-11" db="EMBL/GenBank/DDBJ databases">
        <title>Draft Genome Sequences of Nine Cyanobacterial Strains from Diverse Habitats.</title>
        <authorList>
            <person name="Zhu T."/>
            <person name="Hou S."/>
            <person name="Lu X."/>
            <person name="Hess W.R."/>
        </authorList>
    </citation>
    <scope>NUCLEOTIDE SEQUENCE [LARGE SCALE GENOMIC DNA]</scope>
    <source>
        <strain evidence="1 2">NIES-593</strain>
    </source>
</reference>
<dbReference type="InterPro" id="IPR054637">
    <property type="entry name" value="Asr1405_Asl0597-like"/>
</dbReference>
<accession>A0A1U7HLG4</accession>
<proteinExistence type="predicted"/>
<dbReference type="EMBL" id="MRCB01000006">
    <property type="protein sequence ID" value="OKH24440.1"/>
    <property type="molecule type" value="Genomic_DNA"/>
</dbReference>
<protein>
    <submittedName>
        <fullName evidence="1">Uncharacterized protein</fullName>
    </submittedName>
</protein>
<keyword evidence="2" id="KW-1185">Reference proteome</keyword>
<evidence type="ECO:0000313" key="1">
    <source>
        <dbReference type="EMBL" id="OKH24440.1"/>
    </source>
</evidence>
<dbReference type="STRING" id="1921803.NIES593_07100"/>